<dbReference type="InterPro" id="IPR024041">
    <property type="entry name" value="NH4_transpt_AmtB-like_dom"/>
</dbReference>
<sequence length="162" mass="17807">MSYRDRFQPSVSICAGADVLQQWAAMLTGFLAGIMYICARFIEINLKIDDPADVVPVHFASGLLGVLTRPLFGYPNGIIHDHSVASAKAFTYNLLGAVVIVCWCSVSSFLVFIALKTCKILRVSAEDEIQGLDSHYQAKVAVLDDSGCQMSRNEVYIITERL</sequence>
<keyword evidence="7" id="KW-0924">Ammonia transport</keyword>
<evidence type="ECO:0000256" key="3">
    <source>
        <dbReference type="ARBA" id="ARBA00022448"/>
    </source>
</evidence>
<evidence type="ECO:0000313" key="11">
    <source>
        <dbReference type="Proteomes" id="UP000792457"/>
    </source>
</evidence>
<dbReference type="InterPro" id="IPR029020">
    <property type="entry name" value="Ammonium/urea_transptr"/>
</dbReference>
<dbReference type="Pfam" id="PF00909">
    <property type="entry name" value="Ammonium_transp"/>
    <property type="match status" value="1"/>
</dbReference>
<feature type="transmembrane region" description="Helical" evidence="8">
    <location>
        <begin position="92"/>
        <end position="115"/>
    </location>
</feature>
<keyword evidence="4 8" id="KW-0812">Transmembrane</keyword>
<reference evidence="10" key="1">
    <citation type="submission" date="2013-04" db="EMBL/GenBank/DDBJ databases">
        <authorList>
            <person name="Qu J."/>
            <person name="Murali S.C."/>
            <person name="Bandaranaike D."/>
            <person name="Bellair M."/>
            <person name="Blankenburg K."/>
            <person name="Chao H."/>
            <person name="Dinh H."/>
            <person name="Doddapaneni H."/>
            <person name="Downs B."/>
            <person name="Dugan-Rocha S."/>
            <person name="Elkadiri S."/>
            <person name="Gnanaolivu R.D."/>
            <person name="Hernandez B."/>
            <person name="Javaid M."/>
            <person name="Jayaseelan J.C."/>
            <person name="Lee S."/>
            <person name="Li M."/>
            <person name="Ming W."/>
            <person name="Munidasa M."/>
            <person name="Muniz J."/>
            <person name="Nguyen L."/>
            <person name="Ongeri F."/>
            <person name="Osuji N."/>
            <person name="Pu L.-L."/>
            <person name="Puazo M."/>
            <person name="Qu C."/>
            <person name="Quiroz J."/>
            <person name="Raj R."/>
            <person name="Weissenberger G."/>
            <person name="Xin Y."/>
            <person name="Zou X."/>
            <person name="Han Y."/>
            <person name="Richards S."/>
            <person name="Worley K."/>
            <person name="Muzny D."/>
            <person name="Gibbs R."/>
        </authorList>
    </citation>
    <scope>NUCLEOTIDE SEQUENCE</scope>
    <source>
        <strain evidence="10">Sampled in the wild</strain>
    </source>
</reference>
<evidence type="ECO:0000256" key="6">
    <source>
        <dbReference type="ARBA" id="ARBA00023136"/>
    </source>
</evidence>
<evidence type="ECO:0000256" key="4">
    <source>
        <dbReference type="ARBA" id="ARBA00022692"/>
    </source>
</evidence>
<evidence type="ECO:0000313" key="10">
    <source>
        <dbReference type="EMBL" id="KAG8227422.1"/>
    </source>
</evidence>
<dbReference type="EMBL" id="KZ308322">
    <property type="protein sequence ID" value="KAG8227422.1"/>
    <property type="molecule type" value="Genomic_DNA"/>
</dbReference>
<evidence type="ECO:0000256" key="8">
    <source>
        <dbReference type="SAM" id="Phobius"/>
    </source>
</evidence>
<evidence type="ECO:0000256" key="1">
    <source>
        <dbReference type="ARBA" id="ARBA00004141"/>
    </source>
</evidence>
<dbReference type="AlphaFoldDB" id="A0A8K0NZG5"/>
<keyword evidence="11" id="KW-1185">Reference proteome</keyword>
<dbReference type="OrthoDB" id="534912at2759"/>
<dbReference type="GO" id="GO:0097272">
    <property type="term" value="P:ammonium homeostasis"/>
    <property type="evidence" value="ECO:0007669"/>
    <property type="project" value="TreeGrafter"/>
</dbReference>
<gene>
    <name evidence="10" type="ORF">J437_LFUL000431</name>
</gene>
<keyword evidence="3" id="KW-0813">Transport</keyword>
<dbReference type="SUPFAM" id="SSF111352">
    <property type="entry name" value="Ammonium transporter"/>
    <property type="match status" value="1"/>
</dbReference>
<name>A0A8K0NZG5_LADFU</name>
<dbReference type="GO" id="GO:0005886">
    <property type="term" value="C:plasma membrane"/>
    <property type="evidence" value="ECO:0007669"/>
    <property type="project" value="TreeGrafter"/>
</dbReference>
<comment type="caution">
    <text evidence="10">The sequence shown here is derived from an EMBL/GenBank/DDBJ whole genome shotgun (WGS) entry which is preliminary data.</text>
</comment>
<dbReference type="Proteomes" id="UP000792457">
    <property type="component" value="Unassembled WGS sequence"/>
</dbReference>
<dbReference type="GO" id="GO:0008519">
    <property type="term" value="F:ammonium channel activity"/>
    <property type="evidence" value="ECO:0007669"/>
    <property type="project" value="InterPro"/>
</dbReference>
<reference evidence="10" key="2">
    <citation type="submission" date="2017-10" db="EMBL/GenBank/DDBJ databases">
        <title>Ladona fulva Genome sequencing and assembly.</title>
        <authorList>
            <person name="Murali S."/>
            <person name="Richards S."/>
            <person name="Bandaranaike D."/>
            <person name="Bellair M."/>
            <person name="Blankenburg K."/>
            <person name="Chao H."/>
            <person name="Dinh H."/>
            <person name="Doddapaneni H."/>
            <person name="Dugan-Rocha S."/>
            <person name="Elkadiri S."/>
            <person name="Gnanaolivu R."/>
            <person name="Hernandez B."/>
            <person name="Skinner E."/>
            <person name="Javaid M."/>
            <person name="Lee S."/>
            <person name="Li M."/>
            <person name="Ming W."/>
            <person name="Munidasa M."/>
            <person name="Muniz J."/>
            <person name="Nguyen L."/>
            <person name="Hughes D."/>
            <person name="Osuji N."/>
            <person name="Pu L.-L."/>
            <person name="Puazo M."/>
            <person name="Qu C."/>
            <person name="Quiroz J."/>
            <person name="Raj R."/>
            <person name="Weissenberger G."/>
            <person name="Xin Y."/>
            <person name="Zou X."/>
            <person name="Han Y."/>
            <person name="Worley K."/>
            <person name="Muzny D."/>
            <person name="Gibbs R."/>
        </authorList>
    </citation>
    <scope>NUCLEOTIDE SEQUENCE</scope>
    <source>
        <strain evidence="10">Sampled in the wild</strain>
    </source>
</reference>
<comment type="subcellular location">
    <subcellularLocation>
        <location evidence="1">Membrane</location>
        <topology evidence="1">Multi-pass membrane protein</topology>
    </subcellularLocation>
</comment>
<keyword evidence="5 8" id="KW-1133">Transmembrane helix</keyword>
<evidence type="ECO:0000259" key="9">
    <source>
        <dbReference type="Pfam" id="PF00909"/>
    </source>
</evidence>
<evidence type="ECO:0000256" key="5">
    <source>
        <dbReference type="ARBA" id="ARBA00022989"/>
    </source>
</evidence>
<evidence type="ECO:0000256" key="7">
    <source>
        <dbReference type="ARBA" id="ARBA00023177"/>
    </source>
</evidence>
<evidence type="ECO:0000256" key="2">
    <source>
        <dbReference type="ARBA" id="ARBA00005887"/>
    </source>
</evidence>
<keyword evidence="6 8" id="KW-0472">Membrane</keyword>
<feature type="transmembrane region" description="Helical" evidence="8">
    <location>
        <begin position="54"/>
        <end position="72"/>
    </location>
</feature>
<dbReference type="Gene3D" id="1.10.3430.10">
    <property type="entry name" value="Ammonium transporter AmtB like domains"/>
    <property type="match status" value="1"/>
</dbReference>
<dbReference type="PANTHER" id="PTHR11730:SF6">
    <property type="entry name" value="AMMONIUM TRANSPORTER"/>
    <property type="match status" value="1"/>
</dbReference>
<feature type="domain" description="Ammonium transporter AmtB-like" evidence="9">
    <location>
        <begin position="11"/>
        <end position="135"/>
    </location>
</feature>
<proteinExistence type="inferred from homology"/>
<accession>A0A8K0NZG5</accession>
<organism evidence="10 11">
    <name type="scientific">Ladona fulva</name>
    <name type="common">Scarce chaser dragonfly</name>
    <name type="synonym">Libellula fulva</name>
    <dbReference type="NCBI Taxonomy" id="123851"/>
    <lineage>
        <taxon>Eukaryota</taxon>
        <taxon>Metazoa</taxon>
        <taxon>Ecdysozoa</taxon>
        <taxon>Arthropoda</taxon>
        <taxon>Hexapoda</taxon>
        <taxon>Insecta</taxon>
        <taxon>Pterygota</taxon>
        <taxon>Palaeoptera</taxon>
        <taxon>Odonata</taxon>
        <taxon>Epiprocta</taxon>
        <taxon>Anisoptera</taxon>
        <taxon>Libelluloidea</taxon>
        <taxon>Libellulidae</taxon>
        <taxon>Ladona</taxon>
    </lineage>
</organism>
<feature type="transmembrane region" description="Helical" evidence="8">
    <location>
        <begin position="20"/>
        <end position="42"/>
    </location>
</feature>
<dbReference type="PANTHER" id="PTHR11730">
    <property type="entry name" value="AMMONIUM TRANSPORTER"/>
    <property type="match status" value="1"/>
</dbReference>
<comment type="similarity">
    <text evidence="2">Belongs to the ammonia transporter channel (TC 1.A.11.2) family.</text>
</comment>
<protein>
    <recommendedName>
        <fullName evidence="9">Ammonium transporter AmtB-like domain-containing protein</fullName>
    </recommendedName>
</protein>